<dbReference type="PANTHER" id="PTHR15837:SF0">
    <property type="entry name" value="RAN GUANINE NUCLEOTIDE RELEASE FACTOR"/>
    <property type="match status" value="1"/>
</dbReference>
<dbReference type="Gene3D" id="3.40.1000.10">
    <property type="entry name" value="Mog1/PsbP, alpha/beta/alpha sandwich"/>
    <property type="match status" value="1"/>
</dbReference>
<evidence type="ECO:0000256" key="2">
    <source>
        <dbReference type="ARBA" id="ARBA00022448"/>
    </source>
</evidence>
<dbReference type="InterPro" id="IPR007681">
    <property type="entry name" value="Mog1"/>
</dbReference>
<dbReference type="GO" id="GO:0005634">
    <property type="term" value="C:nucleus"/>
    <property type="evidence" value="ECO:0007669"/>
    <property type="project" value="TreeGrafter"/>
</dbReference>
<dbReference type="GO" id="GO:0005085">
    <property type="term" value="F:guanyl-nucleotide exchange factor activity"/>
    <property type="evidence" value="ECO:0007669"/>
    <property type="project" value="TreeGrafter"/>
</dbReference>
<dbReference type="PhylomeDB" id="A0A060T7Z2"/>
<keyword evidence="2" id="KW-0813">Transport</keyword>
<dbReference type="Pfam" id="PF04603">
    <property type="entry name" value="Mog1"/>
    <property type="match status" value="1"/>
</dbReference>
<dbReference type="InterPro" id="IPR016123">
    <property type="entry name" value="Mog1/PsbP_a/b/a-sand"/>
</dbReference>
<gene>
    <name evidence="4" type="ORF">GNLVRS02_ARAD1D06336g</name>
</gene>
<protein>
    <submittedName>
        <fullName evidence="4">ARAD1D06336p</fullName>
    </submittedName>
</protein>
<dbReference type="EMBL" id="HG937694">
    <property type="protein sequence ID" value="CDP37210.1"/>
    <property type="molecule type" value="Genomic_DNA"/>
</dbReference>
<accession>A0A060T7Z2</accession>
<reference evidence="4" key="2">
    <citation type="submission" date="2014-06" db="EMBL/GenBank/DDBJ databases">
        <title>The complete genome of Blastobotrys (Arxula) adeninivorans LS3 - a yeast of biotechnological interest.</title>
        <authorList>
            <person name="Kunze G."/>
            <person name="Gaillardin C."/>
            <person name="Czernicka M."/>
            <person name="Durrens P."/>
            <person name="Martin T."/>
            <person name="Boer E."/>
            <person name="Gabaldon T."/>
            <person name="Cruz J."/>
            <person name="Talla E."/>
            <person name="Marck C."/>
            <person name="Goffeau A."/>
            <person name="Barbe V."/>
            <person name="Baret P."/>
            <person name="Baronian K."/>
            <person name="Beier S."/>
            <person name="Bleykasten C."/>
            <person name="Bode R."/>
            <person name="Casaregola S."/>
            <person name="Despons L."/>
            <person name="Fairhead C."/>
            <person name="Giersberg M."/>
            <person name="Gierski P."/>
            <person name="Hahnel U."/>
            <person name="Hartmann A."/>
            <person name="Jankowska D."/>
            <person name="Jubin C."/>
            <person name="Jung P."/>
            <person name="Lafontaine I."/>
            <person name="Leh-Louis V."/>
            <person name="Lemaire M."/>
            <person name="Marcet-Houben M."/>
            <person name="Mascher M."/>
            <person name="Morel G."/>
            <person name="Richard G.-F."/>
            <person name="Riechen J."/>
            <person name="Sacerdot C."/>
            <person name="Sarkar A."/>
            <person name="Savel G."/>
            <person name="Schacherer J."/>
            <person name="Sherman D."/>
            <person name="Straub M.-L."/>
            <person name="Stein N."/>
            <person name="Thierry A."/>
            <person name="Trautwein-Schult A."/>
            <person name="Westhof E."/>
            <person name="Worch S."/>
            <person name="Dujon B."/>
            <person name="Souciet J.-L."/>
            <person name="Wincker P."/>
            <person name="Scholz U."/>
            <person name="Neuveglise N."/>
        </authorList>
    </citation>
    <scope>NUCLEOTIDE SEQUENCE</scope>
    <source>
        <strain evidence="4">LS3</strain>
    </source>
</reference>
<evidence type="ECO:0000256" key="3">
    <source>
        <dbReference type="ARBA" id="ARBA00022927"/>
    </source>
</evidence>
<proteinExistence type="inferred from homology"/>
<dbReference type="AlphaFoldDB" id="A0A060T7Z2"/>
<organism evidence="4">
    <name type="scientific">Blastobotrys adeninivorans</name>
    <name type="common">Yeast</name>
    <name type="synonym">Arxula adeninivorans</name>
    <dbReference type="NCBI Taxonomy" id="409370"/>
    <lineage>
        <taxon>Eukaryota</taxon>
        <taxon>Fungi</taxon>
        <taxon>Dikarya</taxon>
        <taxon>Ascomycota</taxon>
        <taxon>Saccharomycotina</taxon>
        <taxon>Dipodascomycetes</taxon>
        <taxon>Dipodascales</taxon>
        <taxon>Trichomonascaceae</taxon>
        <taxon>Blastobotrys</taxon>
    </lineage>
</organism>
<dbReference type="PANTHER" id="PTHR15837">
    <property type="entry name" value="RAN GUANINE NUCLEOTIDE RELEASE FACTOR"/>
    <property type="match status" value="1"/>
</dbReference>
<dbReference type="SUPFAM" id="SSF55724">
    <property type="entry name" value="Mog1p/PsbP-like"/>
    <property type="match status" value="1"/>
</dbReference>
<reference evidence="4" key="1">
    <citation type="submission" date="2014-02" db="EMBL/GenBank/DDBJ databases">
        <authorList>
            <person name="Genoscope - CEA"/>
        </authorList>
    </citation>
    <scope>NUCLEOTIDE SEQUENCE</scope>
    <source>
        <strain evidence="4">LS3</strain>
    </source>
</reference>
<keyword evidence="3" id="KW-0653">Protein transport</keyword>
<evidence type="ECO:0000256" key="1">
    <source>
        <dbReference type="ARBA" id="ARBA00010307"/>
    </source>
</evidence>
<sequence length="190" mass="21092">MKLKQTDLYGGTIRGAIPEGYADVSLFRQVPDHQEAFVNQDGEDSLLYDILERVPNQGKEAMSAHLEELADLNGVGQKYTVKDIRPANASKIEQAEAYISIAVEPSNKWGRPDQGEVEHIVAIVVGLVRLEKADSDILITFNVPFKAAAEVDAIQKWLQDGPVPERLGEAIQAVEWCIDNFEVKDWSLFG</sequence>
<evidence type="ECO:0000313" key="4">
    <source>
        <dbReference type="EMBL" id="CDP37210.1"/>
    </source>
</evidence>
<comment type="similarity">
    <text evidence="1">Belongs to the MOG1 family.</text>
</comment>
<dbReference type="GO" id="GO:0006606">
    <property type="term" value="P:protein import into nucleus"/>
    <property type="evidence" value="ECO:0007669"/>
    <property type="project" value="TreeGrafter"/>
</dbReference>
<dbReference type="GO" id="GO:0031267">
    <property type="term" value="F:small GTPase binding"/>
    <property type="evidence" value="ECO:0007669"/>
    <property type="project" value="TreeGrafter"/>
</dbReference>
<name>A0A060T7Z2_BLAAD</name>